<accession>A0ABN6H234</accession>
<evidence type="ECO:0000256" key="1">
    <source>
        <dbReference type="SAM" id="SignalP"/>
    </source>
</evidence>
<dbReference type="Proteomes" id="UP001374893">
    <property type="component" value="Chromosome"/>
</dbReference>
<sequence>MHLFSSLRARLVPLLAALGVTTFAAAAPSDLLFTVSLDSSTNRPTFTVTNNSPNLKIDRFDFTIGNTAYEFDWSDITLTDPPGGDAFMIPTPGSGLTDSFTVLLNDFDPGESFTIRIDIDNDGQNNVVYNRYVFFNNGGDLSNNSRATVWSGVIPSTRVLPDFAPPELVFRGPSRILNVASRAESQAGDGAFVRGVQVFHEGLLVSAEFDTLTVNAGHGDRVQIIAPQEVYKDIHSNFLGGSTADDPDLIKNDAEERFVALGMSVNNVAQTADPTNYDFEILGDTNVQVKWEHYYALTIEHDFAKTKSVEEIAGTPWAGPLASDAAGTPDPPVSKQWVLRGTEPVVQIDGALVDTFSHPGLDIRFVVEGYRAYGPPNTLLTQAQNAVRIDPNLDPDVAPDGVDIRESQNGTIGSFADGGGTATEVTTVGDHGLVTGNLIQISGTGYDPYNAIFSIIKIDDDTFSIPIDFVAGAGEPLAKGTWRNITYVKRFEFETVEQRQQVEKFNMYGPGGITYVWQIQYGIRINADDPTRIPLGRVYEVLPDGTLADSTVIDGVAWFDPGAHVKVVSATKDGAGDDALALTGWVNGDGYYFSAQGEIDPASGLPTSGSPALVNGGPVAAWITDGPGEFGSLGYEIPNLRRPVRVLWRYGAGAVVVNVTIGKHVFEDYPQYATMFLAEPDPIINAVPDPIAVVPDVAPPGAELMAEWDPVSGRLFPTVPGRFTVPWRPTPESANAVEVRVIATLPNDGLRKIRGHYPHIHGTPAVALDPDPGDDFLFKEIKYTTAGATVDDDGLFATERPGMSVLLFSQLQKVGRGEPKEFLQVRVVDTRAWNVDLDSVPKEVPVGTKISDPSSDRAGLGTGYLLDFAGRARYNPFIYDEGKLQGLAAIDIYDMDQLRADSSSLVVVNKGALPGPVIPVNEHPGVPDDELPIIVWYDDPRINDGLMWPWVSKIYEPVWPSAVNAPQIVIASQFGSEGLGRTGLEQVTAPAIGEVPEATTYDPSRLQAVQVYQQPDPDQPGYNPNEEHALMAPSLRFADVSPRPPAVYALRDGDINNSNPNVTTGSGAYTSDPFVLVQFFDVAADEVKMNIYTVKRQSSLGDQPFYRFADNFTATTTNLASQPYVVMNAGEPVIPFYPLGVAIGAAPPAETFGNNFFPQEVYWEDWRGTYWSISGGNKAWFNASFYYPLNPDFWWPSNLETPPVKVVKSGATYTPTFDSSRPVEVPSTGDAVAFLPSSVRSPASAAFLGAHLPTKVIFKSEWPDNPPVLKAGETLTFSGGENAADETFLGISDPAPGLPQLTAFASAEIIFDSLNPESDPDLLRTNWTGRVVNALVKRTASLSSGDFPPALEPATGRVTVKGGKYIFNELSASLQRRLRYDPIAGQFEFIGLLNDKDIGDNTLTAAPPQVYSLEPNILTVDEWREISALASDDSNWTSAATRLFIETRDPQLLAQYFFNARILEDLLGQHLAGLIPAGNLPEFDPIFSYFFEQTPRPLRAYGPGLAVIPNGAYLDPLGKLQDGSDFPDESYITVVENNDPSLGGSPITPHIIKVDRKKRYRGSIQVLLSDNVFDENIVLRSTGDFGANADDLVFEWWYRPDDGSVNVPPPDLIPPGQTNPWKLFPDPSGNGGKGRYQITLKGNPNAPETLLADSWWFVRYRHKNDSTSGTNWNVPQSDGKMGVNFTWAGAGNSQPLIDADLDGIKDFRAQLAQGWIKRVLDAVNPYEARIRDFEGDNPATVTSMITQFGARYEGPVALNPDKNVIENVGLIELYETVLNRGRSLSIDLSRPVSTPAIANALQLASTRISDFYTLLGNEAYGDALDPTIGHGSSSVDYGSLSTSVFTFQNQMASPIAEELSLLHGVDDFFARPVYNRLFWNFTKGEGEAAYATNYNINDINQDGFIDEDDAMILYPQGHGDAWGHYLMALRNQYELLRHPFFNWVSRSESYNLMDIVISVDFLDERKFAASAAAKAKAGAEIVALTYREKYVADPKAQWQGYTDSNPDRAWGVDEWSRRAGQGAYFDWVTSNALLPAEHPNTNLEGIQKVDRTTNSDISVVSANLAAVQRTIDQADRGYNPLGLAAGAQMFDLDPLFEYFGEYGDGTDGRQHFDQIYIRFLAMLENATTTWDWANQSNQMIRRIGNSELEFRNSTFQEDLSYRNRLIEIFGKPYEGTIGPGKLYPAGYEGPDLGLYMYVPIREINYDTVPRPATGFASFGSNGALSGGDLYDAYLASSPSGSGSSVLNKETALKDVDTGIRTLFNSTFANSTNSLEYDSDTVSGLFAVNYTDLDNPKVSLENFVNQMPITAAGYTFQAPAAWGGRGATGELQVLINQMIQQEAEIAKAVGAWDALTGETVRILRLINARLTTSGLNQGRDEIFSRVKLAVNDTIEVIETAVKVFKASRELTWELKEAIVEGVPVQLPTGGLAISPGDALSLARSGIEFTAVGTRAGLLTGENVLEIGKLIAKIGLDIAENELEIAKAQDSRELEIKEWIKELEDQVGDEPVLRIAIFKEIQALRELSDRYRTLLDEGGRLVDERAAFNKRVAAQTQLERYQDMTFRVSRNHALQTYRSSFDLAARYAYLATAAYDYETNFSIDDPAAASATYGKILKARSLGSLRRAMEQLKQNYDSVRSQIGFNNPQRETGEMSLRQELMRILPPTEVQPGTPANEYPSPGEDSDTVWQRVLEDSRVDDLWQVSEFRNQCRPFAAATDPTGKPVPQPGMVIRFSSDISSGKNFFGKPLSGGDQAYSTSNFATKISGVGVAFEGYQTDDVLNDLAAAPRIYFVPAGLDMMRVSRSDDPDEVRAWKIVEQAIPLPFPTSNGDIEVSGYIPLLDSLNGRLGDQRRFSDFRAYPEDLGDAVKDTRLVGRSVWNTEWILIIPGATLNADPDTGIDRFIDQVSDIKLVFDTYGQSGG</sequence>
<organism evidence="2 3">
    <name type="scientific">Haloferula helveola</name>
    <dbReference type="NCBI Taxonomy" id="490095"/>
    <lineage>
        <taxon>Bacteria</taxon>
        <taxon>Pseudomonadati</taxon>
        <taxon>Verrucomicrobiota</taxon>
        <taxon>Verrucomicrobiia</taxon>
        <taxon>Verrucomicrobiales</taxon>
        <taxon>Verrucomicrobiaceae</taxon>
        <taxon>Haloferula</taxon>
    </lineage>
</organism>
<evidence type="ECO:0000313" key="2">
    <source>
        <dbReference type="EMBL" id="BCX47601.1"/>
    </source>
</evidence>
<feature type="signal peptide" evidence="1">
    <location>
        <begin position="1"/>
        <end position="26"/>
    </location>
</feature>
<evidence type="ECO:0000313" key="3">
    <source>
        <dbReference type="Proteomes" id="UP001374893"/>
    </source>
</evidence>
<gene>
    <name evidence="2" type="ORF">HAHE_15090</name>
</gene>
<keyword evidence="3" id="KW-1185">Reference proteome</keyword>
<dbReference type="InterPro" id="IPR023366">
    <property type="entry name" value="ATP_synth_asu-like_sf"/>
</dbReference>
<dbReference type="Gene3D" id="2.40.30.20">
    <property type="match status" value="1"/>
</dbReference>
<reference evidence="2 3" key="1">
    <citation type="submission" date="2021-06" db="EMBL/GenBank/DDBJ databases">
        <title>Complete genome of Haloferula helveola possessing various polysaccharide degrading enzymes.</title>
        <authorList>
            <person name="Takami H."/>
            <person name="Huang C."/>
            <person name="Hamasaki K."/>
        </authorList>
    </citation>
    <scope>NUCLEOTIDE SEQUENCE [LARGE SCALE GENOMIC DNA]</scope>
    <source>
        <strain evidence="2 3">CN-1</strain>
    </source>
</reference>
<protein>
    <submittedName>
        <fullName evidence="2">Uncharacterized protein</fullName>
    </submittedName>
</protein>
<dbReference type="RefSeq" id="WP_338689875.1">
    <property type="nucleotide sequence ID" value="NZ_AP024702.1"/>
</dbReference>
<dbReference type="EMBL" id="AP024702">
    <property type="protein sequence ID" value="BCX47601.1"/>
    <property type="molecule type" value="Genomic_DNA"/>
</dbReference>
<proteinExistence type="predicted"/>
<name>A0ABN6H234_9BACT</name>
<keyword evidence="1" id="KW-0732">Signal</keyword>
<feature type="chain" id="PRO_5045987609" evidence="1">
    <location>
        <begin position="27"/>
        <end position="2921"/>
    </location>
</feature>